<protein>
    <submittedName>
        <fullName evidence="1">Calcineurin-like phosphoesterase superfamily domain protein</fullName>
    </submittedName>
</protein>
<reference evidence="1 2" key="1">
    <citation type="submission" date="2016-09" db="EMBL/GenBank/DDBJ databases">
        <title>Genome sequence of Eubacterium angustum.</title>
        <authorList>
            <person name="Poehlein A."/>
            <person name="Daniel R."/>
        </authorList>
    </citation>
    <scope>NUCLEOTIDE SEQUENCE [LARGE SCALE GENOMIC DNA]</scope>
    <source>
        <strain evidence="1 2">DSM 1989</strain>
    </source>
</reference>
<evidence type="ECO:0000313" key="1">
    <source>
        <dbReference type="EMBL" id="OHW63350.1"/>
    </source>
</evidence>
<dbReference type="Proteomes" id="UP000180254">
    <property type="component" value="Unassembled WGS sequence"/>
</dbReference>
<dbReference type="GO" id="GO:0009245">
    <property type="term" value="P:lipid A biosynthetic process"/>
    <property type="evidence" value="ECO:0007669"/>
    <property type="project" value="TreeGrafter"/>
</dbReference>
<accession>A0A1S1VAA5</accession>
<gene>
    <name evidence="1" type="ORF">EUAN_02140</name>
</gene>
<dbReference type="GO" id="GO:0016020">
    <property type="term" value="C:membrane"/>
    <property type="evidence" value="ECO:0007669"/>
    <property type="project" value="GOC"/>
</dbReference>
<name>A0A1S1VAA5_9FIRM</name>
<dbReference type="GO" id="GO:0046872">
    <property type="term" value="F:metal ion binding"/>
    <property type="evidence" value="ECO:0007669"/>
    <property type="project" value="UniProtKB-KW"/>
</dbReference>
<dbReference type="AlphaFoldDB" id="A0A1S1VAA5"/>
<dbReference type="EMBL" id="MKIE01000001">
    <property type="protein sequence ID" value="OHW63350.1"/>
    <property type="molecule type" value="Genomic_DNA"/>
</dbReference>
<sequence>MRTFQRLTKAYENARVEYFDESSKYVFFSDCHRGDGSLSDEFTKNENTYLSALKYYYESGFTYVELGDGDELWEHSDFKHIKNAHSDVFSLLAKFFHQDRFILIYGNHNAFLKNPRYVEENYYINYDEYTEEFNDFLKGIQPEEAIVLRHSSTGQEILAVHGHQGDVPNDQLWRLTMLSIKYFWRFLHAFGIKNPASPVKNIHKRHKIEKNYSKWIKEKKKMLICGHTHRFKYPKTRDLPYFNTGCCIYPTIITAIEIVGGNIQLVRWEVRANSDGLLKVRRDIMRGPDPVGKFDI</sequence>
<proteinExistence type="predicted"/>
<evidence type="ECO:0000313" key="2">
    <source>
        <dbReference type="Proteomes" id="UP000180254"/>
    </source>
</evidence>
<dbReference type="Gene3D" id="3.60.21.10">
    <property type="match status" value="1"/>
</dbReference>
<dbReference type="InterPro" id="IPR043461">
    <property type="entry name" value="LpxH-like"/>
</dbReference>
<dbReference type="SUPFAM" id="SSF56300">
    <property type="entry name" value="Metallo-dependent phosphatases"/>
    <property type="match status" value="1"/>
</dbReference>
<dbReference type="RefSeq" id="WP_071060766.1">
    <property type="nucleotide sequence ID" value="NZ_MKIE01000001.1"/>
</dbReference>
<keyword evidence="2" id="KW-1185">Reference proteome</keyword>
<dbReference type="STRING" id="39480.EUAN_02140"/>
<dbReference type="OrthoDB" id="9773199at2"/>
<comment type="caution">
    <text evidence="1">The sequence shown here is derived from an EMBL/GenBank/DDBJ whole genome shotgun (WGS) entry which is preliminary data.</text>
</comment>
<dbReference type="InterPro" id="IPR029052">
    <property type="entry name" value="Metallo-depent_PP-like"/>
</dbReference>
<dbReference type="PANTHER" id="PTHR34990">
    <property type="entry name" value="UDP-2,3-DIACYLGLUCOSAMINE HYDROLASE-RELATED"/>
    <property type="match status" value="1"/>
</dbReference>
<organism evidence="1 2">
    <name type="scientific">Andreesenia angusta</name>
    <dbReference type="NCBI Taxonomy" id="39480"/>
    <lineage>
        <taxon>Bacteria</taxon>
        <taxon>Bacillati</taxon>
        <taxon>Bacillota</taxon>
        <taxon>Tissierellia</taxon>
        <taxon>Tissierellales</taxon>
        <taxon>Gottschalkiaceae</taxon>
        <taxon>Andreesenia</taxon>
    </lineage>
</organism>
<dbReference type="GO" id="GO:0008758">
    <property type="term" value="F:UDP-2,3-diacylglucosamine hydrolase activity"/>
    <property type="evidence" value="ECO:0007669"/>
    <property type="project" value="TreeGrafter"/>
</dbReference>
<dbReference type="PANTHER" id="PTHR34990:SF2">
    <property type="entry name" value="BLL8164 PROTEIN"/>
    <property type="match status" value="1"/>
</dbReference>